<keyword evidence="3 5" id="KW-0238">DNA-binding</keyword>
<dbReference type="PANTHER" id="PTHR30055:SF234">
    <property type="entry name" value="HTH-TYPE TRANSCRIPTIONAL REGULATOR BETI"/>
    <property type="match status" value="1"/>
</dbReference>
<dbReference type="GO" id="GO:0000976">
    <property type="term" value="F:transcription cis-regulatory region binding"/>
    <property type="evidence" value="ECO:0007669"/>
    <property type="project" value="TreeGrafter"/>
</dbReference>
<evidence type="ECO:0000256" key="6">
    <source>
        <dbReference type="SAM" id="MobiDB-lite"/>
    </source>
</evidence>
<feature type="compositionally biased region" description="Basic residues" evidence="6">
    <location>
        <begin position="237"/>
        <end position="247"/>
    </location>
</feature>
<accession>A0A5P3VBF4</accession>
<dbReference type="Proteomes" id="UP000325743">
    <property type="component" value="Chromosome 1"/>
</dbReference>
<keyword evidence="4" id="KW-0804">Transcription</keyword>
<dbReference type="PANTHER" id="PTHR30055">
    <property type="entry name" value="HTH-TYPE TRANSCRIPTIONAL REGULATOR RUTR"/>
    <property type="match status" value="1"/>
</dbReference>
<protein>
    <submittedName>
        <fullName evidence="8">TetR/AcrR family transcriptional regulator</fullName>
    </submittedName>
</protein>
<feature type="DNA-binding region" description="H-T-H motif" evidence="5">
    <location>
        <begin position="60"/>
        <end position="79"/>
    </location>
</feature>
<dbReference type="Pfam" id="PF13977">
    <property type="entry name" value="TetR_C_6"/>
    <property type="match status" value="1"/>
</dbReference>
<proteinExistence type="predicted"/>
<evidence type="ECO:0000313" key="9">
    <source>
        <dbReference type="Proteomes" id="UP000325743"/>
    </source>
</evidence>
<keyword evidence="2" id="KW-0805">Transcription regulation</keyword>
<sequence>MTQANTLEMPDSRDSAAANAETKTRRRRPGPKVGDHEARRTSFLAAATAVVAREGYAGASLRKVAEEAGCTTGSLLHYFENKEAMIKALVESHFDEFESFVAPIHDPSDIKATFKRFVTWTNADDPARWLVQFQLLAQAKGDPALAAIFQRRNAQYRSKRVALLEKGQKEGLVRSDVPADLLADQLSAMGDGWMMMLPIEPERFTPSRIDALLDAVITLISPPGPPAANADPVKPAARPRRPKKTVS</sequence>
<dbReference type="InterPro" id="IPR039538">
    <property type="entry name" value="BetI_C"/>
</dbReference>
<gene>
    <name evidence="8" type="ORF">D2917_02115</name>
</gene>
<dbReference type="InterPro" id="IPR036271">
    <property type="entry name" value="Tet_transcr_reg_TetR-rel_C_sf"/>
</dbReference>
<dbReference type="SUPFAM" id="SSF48498">
    <property type="entry name" value="Tetracyclin repressor-like, C-terminal domain"/>
    <property type="match status" value="1"/>
</dbReference>
<dbReference type="InterPro" id="IPR050109">
    <property type="entry name" value="HTH-type_TetR-like_transc_reg"/>
</dbReference>
<name>A0A5P3VBF4_9BURK</name>
<dbReference type="PRINTS" id="PR00455">
    <property type="entry name" value="HTHTETR"/>
</dbReference>
<dbReference type="Pfam" id="PF00440">
    <property type="entry name" value="TetR_N"/>
    <property type="match status" value="1"/>
</dbReference>
<evidence type="ECO:0000256" key="4">
    <source>
        <dbReference type="ARBA" id="ARBA00023163"/>
    </source>
</evidence>
<dbReference type="PROSITE" id="PS50977">
    <property type="entry name" value="HTH_TETR_2"/>
    <property type="match status" value="1"/>
</dbReference>
<feature type="region of interest" description="Disordered" evidence="6">
    <location>
        <begin position="1"/>
        <end position="38"/>
    </location>
</feature>
<dbReference type="Gene3D" id="1.10.357.10">
    <property type="entry name" value="Tetracycline Repressor, domain 2"/>
    <property type="match status" value="1"/>
</dbReference>
<feature type="domain" description="HTH tetR-type" evidence="7">
    <location>
        <begin position="37"/>
        <end position="97"/>
    </location>
</feature>
<evidence type="ECO:0000256" key="3">
    <source>
        <dbReference type="ARBA" id="ARBA00023125"/>
    </source>
</evidence>
<reference evidence="8 9" key="1">
    <citation type="submission" date="2018-09" db="EMBL/GenBank/DDBJ databases">
        <title>Complete genome sequence of Cupriavidus oxalaticus T2, a bacterium capable of phenol tolerance and degradation.</title>
        <authorList>
            <person name="Yan J."/>
        </authorList>
    </citation>
    <scope>NUCLEOTIDE SEQUENCE [LARGE SCALE GENOMIC DNA]</scope>
    <source>
        <strain evidence="8 9">T2</strain>
    </source>
</reference>
<dbReference type="GO" id="GO:0003700">
    <property type="term" value="F:DNA-binding transcription factor activity"/>
    <property type="evidence" value="ECO:0007669"/>
    <property type="project" value="TreeGrafter"/>
</dbReference>
<dbReference type="InterPro" id="IPR001647">
    <property type="entry name" value="HTH_TetR"/>
</dbReference>
<evidence type="ECO:0000256" key="2">
    <source>
        <dbReference type="ARBA" id="ARBA00023015"/>
    </source>
</evidence>
<dbReference type="InterPro" id="IPR009057">
    <property type="entry name" value="Homeodomain-like_sf"/>
</dbReference>
<evidence type="ECO:0000256" key="5">
    <source>
        <dbReference type="PROSITE-ProRule" id="PRU00335"/>
    </source>
</evidence>
<keyword evidence="1" id="KW-0678">Repressor</keyword>
<dbReference type="SUPFAM" id="SSF46689">
    <property type="entry name" value="Homeodomain-like"/>
    <property type="match status" value="1"/>
</dbReference>
<evidence type="ECO:0000313" key="8">
    <source>
        <dbReference type="EMBL" id="QEZ43145.1"/>
    </source>
</evidence>
<evidence type="ECO:0000256" key="1">
    <source>
        <dbReference type="ARBA" id="ARBA00022491"/>
    </source>
</evidence>
<feature type="region of interest" description="Disordered" evidence="6">
    <location>
        <begin position="223"/>
        <end position="247"/>
    </location>
</feature>
<evidence type="ECO:0000259" key="7">
    <source>
        <dbReference type="PROSITE" id="PS50977"/>
    </source>
</evidence>
<dbReference type="EMBL" id="CP032518">
    <property type="protein sequence ID" value="QEZ43145.1"/>
    <property type="molecule type" value="Genomic_DNA"/>
</dbReference>
<dbReference type="AlphaFoldDB" id="A0A5P3VBF4"/>
<dbReference type="RefSeq" id="WP_151069435.1">
    <property type="nucleotide sequence ID" value="NZ_CP032518.1"/>
</dbReference>
<organism evidence="8 9">
    <name type="scientific">Cupriavidus oxalaticus</name>
    <dbReference type="NCBI Taxonomy" id="96344"/>
    <lineage>
        <taxon>Bacteria</taxon>
        <taxon>Pseudomonadati</taxon>
        <taxon>Pseudomonadota</taxon>
        <taxon>Betaproteobacteria</taxon>
        <taxon>Burkholderiales</taxon>
        <taxon>Burkholderiaceae</taxon>
        <taxon>Cupriavidus</taxon>
    </lineage>
</organism>